<comment type="caution">
    <text evidence="12">The sequence shown here is derived from an EMBL/GenBank/DDBJ whole genome shotgun (WGS) entry which is preliminary data.</text>
</comment>
<feature type="compositionally biased region" description="Basic and acidic residues" evidence="10">
    <location>
        <begin position="252"/>
        <end position="271"/>
    </location>
</feature>
<dbReference type="VEuPathDB" id="FungiDB:BTJ68_11015"/>
<feature type="compositionally biased region" description="Polar residues" evidence="10">
    <location>
        <begin position="357"/>
        <end position="369"/>
    </location>
</feature>
<dbReference type="Gene3D" id="2.160.20.10">
    <property type="entry name" value="Single-stranded right-handed beta-helix, Pectin lyase-like"/>
    <property type="match status" value="1"/>
</dbReference>
<feature type="region of interest" description="Disordered" evidence="10">
    <location>
        <begin position="1655"/>
        <end position="1691"/>
    </location>
</feature>
<reference evidence="12 13" key="1">
    <citation type="journal article" date="2018" name="BMC Genomics">
        <title>Genomic evidence for intraspecific hybridization in a clonal and extremely halotolerant yeast.</title>
        <authorList>
            <person name="Gostincar C."/>
            <person name="Stajich J.E."/>
            <person name="Zupancic J."/>
            <person name="Zalar P."/>
            <person name="Gunde-Cimerman N."/>
        </authorList>
    </citation>
    <scope>NUCLEOTIDE SEQUENCE [LARGE SCALE GENOMIC DNA]</scope>
    <source>
        <strain evidence="12 13">EXF-2788</strain>
    </source>
</reference>
<dbReference type="GO" id="GO:0004650">
    <property type="term" value="F:polygalacturonase activity"/>
    <property type="evidence" value="ECO:0007669"/>
    <property type="project" value="InterPro"/>
</dbReference>
<feature type="region of interest" description="Disordered" evidence="10">
    <location>
        <begin position="466"/>
        <end position="487"/>
    </location>
</feature>
<feature type="compositionally biased region" description="Low complexity" evidence="10">
    <location>
        <begin position="985"/>
        <end position="1011"/>
    </location>
</feature>
<feature type="compositionally biased region" description="Gly residues" evidence="10">
    <location>
        <begin position="314"/>
        <end position="323"/>
    </location>
</feature>
<feature type="region of interest" description="Disordered" evidence="10">
    <location>
        <begin position="1"/>
        <end position="79"/>
    </location>
</feature>
<feature type="compositionally biased region" description="Low complexity" evidence="10">
    <location>
        <begin position="1"/>
        <end position="18"/>
    </location>
</feature>
<dbReference type="InterPro" id="IPR000743">
    <property type="entry name" value="Glyco_hydro_28"/>
</dbReference>
<feature type="domain" description="GYF" evidence="11">
    <location>
        <begin position="729"/>
        <end position="784"/>
    </location>
</feature>
<feature type="compositionally biased region" description="Polar residues" evidence="10">
    <location>
        <begin position="32"/>
        <end position="51"/>
    </location>
</feature>
<dbReference type="InterPro" id="IPR035445">
    <property type="entry name" value="GYF-like_dom_sf"/>
</dbReference>
<feature type="compositionally biased region" description="Low complexity" evidence="10">
    <location>
        <begin position="1461"/>
        <end position="1474"/>
    </location>
</feature>
<evidence type="ECO:0000256" key="2">
    <source>
        <dbReference type="ARBA" id="ARBA00008834"/>
    </source>
</evidence>
<feature type="region of interest" description="Disordered" evidence="10">
    <location>
        <begin position="975"/>
        <end position="1389"/>
    </location>
</feature>
<comment type="similarity">
    <text evidence="2 9">Belongs to the glycosyl hydrolase 28 family.</text>
</comment>
<dbReference type="GO" id="GO:0005975">
    <property type="term" value="P:carbohydrate metabolic process"/>
    <property type="evidence" value="ECO:0007669"/>
    <property type="project" value="InterPro"/>
</dbReference>
<dbReference type="PANTHER" id="PTHR31736">
    <property type="match status" value="1"/>
</dbReference>
<feature type="compositionally biased region" description="Polar residues" evidence="10">
    <location>
        <begin position="868"/>
        <end position="881"/>
    </location>
</feature>
<dbReference type="InterPro" id="IPR012334">
    <property type="entry name" value="Pectin_lyas_fold"/>
</dbReference>
<feature type="compositionally biased region" description="Polar residues" evidence="10">
    <location>
        <begin position="1373"/>
        <end position="1384"/>
    </location>
</feature>
<name>A0A3M7FQ53_HORWE</name>
<evidence type="ECO:0000256" key="8">
    <source>
        <dbReference type="ARBA" id="ARBA00023316"/>
    </source>
</evidence>
<protein>
    <recommendedName>
        <fullName evidence="11">GYF domain-containing protein</fullName>
    </recommendedName>
</protein>
<feature type="compositionally biased region" description="Polar residues" evidence="10">
    <location>
        <begin position="1542"/>
        <end position="1552"/>
    </location>
</feature>
<dbReference type="SUPFAM" id="SSF55277">
    <property type="entry name" value="GYF domain"/>
    <property type="match status" value="1"/>
</dbReference>
<feature type="compositionally biased region" description="Polar residues" evidence="10">
    <location>
        <begin position="192"/>
        <end position="208"/>
    </location>
</feature>
<dbReference type="EMBL" id="QWIR01000045">
    <property type="protein sequence ID" value="RMY90989.1"/>
    <property type="molecule type" value="Genomic_DNA"/>
</dbReference>
<dbReference type="PANTHER" id="PTHR31736:SF8">
    <property type="entry name" value="PUTATIVE (AFU_ORTHOLOGUE AFUA_7G06410)-RELATED"/>
    <property type="match status" value="1"/>
</dbReference>
<feature type="compositionally biased region" description="Low complexity" evidence="10">
    <location>
        <begin position="395"/>
        <end position="410"/>
    </location>
</feature>
<feature type="compositionally biased region" description="Low complexity" evidence="10">
    <location>
        <begin position="809"/>
        <end position="823"/>
    </location>
</feature>
<feature type="compositionally biased region" description="Low complexity" evidence="10">
    <location>
        <begin position="1284"/>
        <end position="1296"/>
    </location>
</feature>
<sequence>MAPSTFASAAASSNQNHAGARDGASEWARRNGATQTFRRPSGANPVSNINPPSDGPAAAANHPPRYVPPHRNGNVNDTRYSKDQLLDLFKAQAGMDGGLRDGLPNLYVGGWQPDMANGATAAAWGRTEQARDNQPGPDICWDRHGNVEPLGLTDMDEEERELFASTVNTPLKPPTANKDNQQANVPAGRKISVSQTGTTPGNYGQPSPSVARGSGRRREASESYPFPSNLASPTIDRSEQRAPSPPPSLLRRRTDFKEPAKADAADVDDKGSTTPFGTLKRNPTGPLSAGLTGPSSPWSNAPQSAGFSPMGSFGNFGLGGQSGTPGPDKRAGMGSGRAESRFKNLLSKDSNEEIGSPTIQRQGSVSNLAKVNEGGSWRAQDPGAATLRETEEDMPSGSAALAAGSDLSPSQQRQAGLGYGTPSRSNTQDEGFGAFGMTADGPAGFGQGFMQGREAFQNTPAAQRVGQMTGNEPMSPTNTNPYQSPAQQGVDQLTAEEGENTGADMHNAHLPGLGGFGQDQSQQFGPLGGLGALPNFGRPQGSAGDRSQTSSVGANRGFSGLGGLGPFGNMAGSPWPATQPGFGTPGRQAAGLSNPFGGGIFATSMGEMQSPGLAGLGGSGFASPAHGAPGPFGGSRMASMFPPSMQDQMRGPDDSRDAGLSNFGIPTTRNDMQSPFAGQQEPPQGPPTGEQGAQQQEGQAASDQNAAPGSSASNQPPPQQQRTMVMPDRMRWIYRDPQGQTQGPWSGLEMHDWYKAGFFSPELLVKKYEDPDYEPLAQLIRRIGNSREPFLVPQIGIPHGPPSSQGPTSWAGSTGSVGSAGAAQPPFASSFPSFGTTLTAEQQNALERRKQEEQYLMARQKEHLAQAQIAQRMTGHSQPAHQGTGAGLMAGGQLHHHGSAQSLHSQPSFGSVASPGAFHPSPVQAPATGGQGNVPGFFDGAVRAPQSGGAGAVGAGIDSLGQIKEEEIPGIMDRLNLGGNRAAPSQFGAPGQPFGQQQQPSQEQQLQQMLQDRARLQQEQAEADKQQQQSAGDDNAPNERLQQFQQLQGQAPGAGVDARFQPAANKAAQAEQQPAQASIASQTASAQSQQQRSSKQQEPLSLTEQVEKAVSEQQSPAPQQPGLPQPFPPAPSQSPLPAPAAQRTGRQSVADQLQSESRDRSQTPSVDTPSAAVAPWAKEPSEAPKGPSLKEIQEAEAKSAAEKEAAAAAARRAAFEKEMEAQAAAAAPQPGLPAGASWASAGSPATPASAPSPWAKAAQKPTAAPAKTMAQIQKEEEARKRKVAAAAANAQAQANVLSGVQPPASAKSYANLAGKVSSPSQPAQAPQGNGAWTTVGASGKPKTPAAQPAAPAPRAPSAGASAVPQPAIRKAPSRSSTMNTSGAVNAQDEFKKWAVGELRPDLNKGISPEDVVATLAVLGTDVDMIREAVHGVSNTMDSRHFAEEFLRRKKLADKGQIDTTAPPKSASPAAAAANGAGGWSEVAKKGPQKDAAVKDETNGQFRVVAKKKGNPPKSPNAEKAADGFGRCPASASQKAQRPHVIGSSSSPTFHQGHSMSRGFTHFAGLHVHNSGSTRGPHFVAAGKPLREVKWEDDRLQSLPRQARIHSDLRAWQYDIVLCPNSGTVPFAVLSGGVMIRSLLAALSVPVLSSLASPAAAPGWGGHHEGGNGAHHGGEWGPPSPPHGPWEHGHHGPVCVVEPSSDDSSPAILDAFARCGHNSGPEIGKVIFKNETYNIKQVMNTTGLRNVDVELQGTLSWDNSDLPYWLNHSLPVGYQNQSSAWLFGGENVKWTGNGYGTLDGNGQTWYDFVNGTNNYPGRPHQITITGTSDSYFSGLRFVQSQMWTMTVIHSHDLLLEDIYVNSTDQKRAVGFEFSSLNTDGADTIYSDNITFRRWTVDNGDDSISAKANSTNILIEDCKFYTGLGVAIGSIGQYPDRFEVVENLTARNIEINNMRYGVYVKTWTGVHSGYPPNGGGGGHGYAANMTFENFNLINASGIFAITQCTSYNSASGNCDTSEFNIRDLSILNWNGTTTSDVIGDMQCSGASPCTGLKIEGVGGIVDTVNGTHPSQYLCDSVVDPTGFNCTGPIWEENSR</sequence>
<keyword evidence="5 9" id="KW-0378">Hydrolase</keyword>
<feature type="compositionally biased region" description="Polar residues" evidence="10">
    <location>
        <begin position="899"/>
        <end position="911"/>
    </location>
</feature>
<evidence type="ECO:0000256" key="1">
    <source>
        <dbReference type="ARBA" id="ARBA00004613"/>
    </source>
</evidence>
<keyword evidence="7 9" id="KW-0326">Glycosidase</keyword>
<feature type="region of interest" description="Disordered" evidence="10">
    <location>
        <begin position="166"/>
        <end position="447"/>
    </location>
</feature>
<proteinExistence type="inferred from homology"/>
<keyword evidence="6" id="KW-0325">Glycoprotein</keyword>
<organism evidence="12 13">
    <name type="scientific">Hortaea werneckii</name>
    <name type="common">Black yeast</name>
    <name type="synonym">Cladosporium werneckii</name>
    <dbReference type="NCBI Taxonomy" id="91943"/>
    <lineage>
        <taxon>Eukaryota</taxon>
        <taxon>Fungi</taxon>
        <taxon>Dikarya</taxon>
        <taxon>Ascomycota</taxon>
        <taxon>Pezizomycotina</taxon>
        <taxon>Dothideomycetes</taxon>
        <taxon>Dothideomycetidae</taxon>
        <taxon>Mycosphaerellales</taxon>
        <taxon>Teratosphaeriaceae</taxon>
        <taxon>Hortaea</taxon>
    </lineage>
</organism>
<feature type="compositionally biased region" description="Basic and acidic residues" evidence="10">
    <location>
        <begin position="1191"/>
        <end position="1205"/>
    </location>
</feature>
<feature type="region of interest" description="Disordered" evidence="10">
    <location>
        <begin position="510"/>
        <end position="595"/>
    </location>
</feature>
<dbReference type="SMART" id="SM00444">
    <property type="entry name" value="GYF"/>
    <property type="match status" value="1"/>
</dbReference>
<feature type="compositionally biased region" description="Low complexity" evidence="10">
    <location>
        <begin position="1221"/>
        <end position="1271"/>
    </location>
</feature>
<dbReference type="OrthoDB" id="48509at2759"/>
<dbReference type="Pfam" id="PF02213">
    <property type="entry name" value="GYF"/>
    <property type="match status" value="1"/>
</dbReference>
<keyword evidence="8" id="KW-0961">Cell wall biogenesis/degradation</keyword>
<evidence type="ECO:0000313" key="13">
    <source>
        <dbReference type="Proteomes" id="UP000268823"/>
    </source>
</evidence>
<feature type="compositionally biased region" description="Basic and acidic residues" evidence="10">
    <location>
        <begin position="19"/>
        <end position="29"/>
    </location>
</feature>
<evidence type="ECO:0000256" key="3">
    <source>
        <dbReference type="ARBA" id="ARBA00022525"/>
    </source>
</evidence>
<feature type="compositionally biased region" description="Polar residues" evidence="10">
    <location>
        <begin position="1144"/>
        <end position="1155"/>
    </location>
</feature>
<feature type="region of interest" description="Disordered" evidence="10">
    <location>
        <begin position="625"/>
        <end position="722"/>
    </location>
</feature>
<evidence type="ECO:0000256" key="6">
    <source>
        <dbReference type="ARBA" id="ARBA00023180"/>
    </source>
</evidence>
<evidence type="ECO:0000256" key="5">
    <source>
        <dbReference type="ARBA" id="ARBA00022801"/>
    </source>
</evidence>
<feature type="compositionally biased region" description="Polar residues" evidence="10">
    <location>
        <begin position="293"/>
        <end position="306"/>
    </location>
</feature>
<dbReference type="Proteomes" id="UP000268823">
    <property type="component" value="Unassembled WGS sequence"/>
</dbReference>
<evidence type="ECO:0000256" key="7">
    <source>
        <dbReference type="ARBA" id="ARBA00023295"/>
    </source>
</evidence>
<keyword evidence="4" id="KW-0732">Signal</keyword>
<dbReference type="SUPFAM" id="SSF51126">
    <property type="entry name" value="Pectin lyase-like"/>
    <property type="match status" value="1"/>
</dbReference>
<accession>A0A3M7FQ53</accession>
<dbReference type="InterPro" id="IPR011050">
    <property type="entry name" value="Pectin_lyase_fold/virulence"/>
</dbReference>
<dbReference type="GO" id="GO:0071555">
    <property type="term" value="P:cell wall organization"/>
    <property type="evidence" value="ECO:0007669"/>
    <property type="project" value="UniProtKB-KW"/>
</dbReference>
<comment type="subcellular location">
    <subcellularLocation>
        <location evidence="1">Secreted</location>
    </subcellularLocation>
</comment>
<feature type="region of interest" description="Disordered" evidence="10">
    <location>
        <begin position="799"/>
        <end position="834"/>
    </location>
</feature>
<keyword evidence="3" id="KW-0964">Secreted</keyword>
<evidence type="ECO:0000256" key="9">
    <source>
        <dbReference type="RuleBase" id="RU361169"/>
    </source>
</evidence>
<feature type="compositionally biased region" description="Low complexity" evidence="10">
    <location>
        <begin position="1355"/>
        <end position="1364"/>
    </location>
</feature>
<feature type="compositionally biased region" description="Low complexity" evidence="10">
    <location>
        <begin position="1041"/>
        <end position="1050"/>
    </location>
</feature>
<feature type="compositionally biased region" description="Pro residues" evidence="10">
    <location>
        <begin position="1118"/>
        <end position="1138"/>
    </location>
</feature>
<feature type="compositionally biased region" description="Low complexity" evidence="10">
    <location>
        <begin position="677"/>
        <end position="714"/>
    </location>
</feature>
<feature type="region of interest" description="Disordered" evidence="10">
    <location>
        <begin position="1457"/>
        <end position="1552"/>
    </location>
</feature>
<feature type="region of interest" description="Disordered" evidence="10">
    <location>
        <begin position="866"/>
        <end position="942"/>
    </location>
</feature>
<feature type="compositionally biased region" description="Basic and acidic residues" evidence="10">
    <location>
        <begin position="1482"/>
        <end position="1497"/>
    </location>
</feature>
<dbReference type="GO" id="GO:0005576">
    <property type="term" value="C:extracellular region"/>
    <property type="evidence" value="ECO:0007669"/>
    <property type="project" value="UniProtKB-SubCell"/>
</dbReference>
<feature type="compositionally biased region" description="Polar residues" evidence="10">
    <location>
        <begin position="664"/>
        <end position="673"/>
    </location>
</feature>
<feature type="compositionally biased region" description="Polar residues" evidence="10">
    <location>
        <begin position="1317"/>
        <end position="1336"/>
    </location>
</feature>
<evidence type="ECO:0000256" key="4">
    <source>
        <dbReference type="ARBA" id="ARBA00022729"/>
    </source>
</evidence>
<dbReference type="Gene3D" id="3.30.1490.40">
    <property type="match status" value="1"/>
</dbReference>
<feature type="region of interest" description="Disordered" evidence="10">
    <location>
        <begin position="121"/>
        <end position="145"/>
    </location>
</feature>
<evidence type="ECO:0000259" key="11">
    <source>
        <dbReference type="PROSITE" id="PS50829"/>
    </source>
</evidence>
<dbReference type="InterPro" id="IPR003169">
    <property type="entry name" value="GYF"/>
</dbReference>
<evidence type="ECO:0000256" key="10">
    <source>
        <dbReference type="SAM" id="MobiDB-lite"/>
    </source>
</evidence>
<feature type="compositionally biased region" description="Low complexity" evidence="10">
    <location>
        <begin position="1061"/>
        <end position="1097"/>
    </location>
</feature>
<dbReference type="PROSITE" id="PS50829">
    <property type="entry name" value="GYF"/>
    <property type="match status" value="1"/>
</dbReference>
<gene>
    <name evidence="12" type="ORF">D0861_03312</name>
</gene>
<dbReference type="VEuPathDB" id="FungiDB:BTJ68_11016"/>
<dbReference type="Pfam" id="PF00295">
    <property type="entry name" value="Glyco_hydro_28"/>
    <property type="match status" value="1"/>
</dbReference>
<evidence type="ECO:0000313" key="12">
    <source>
        <dbReference type="EMBL" id="RMY90989.1"/>
    </source>
</evidence>